<dbReference type="EMBL" id="HBIW01019434">
    <property type="protein sequence ID" value="CAE0701291.1"/>
    <property type="molecule type" value="Transcribed_RNA"/>
</dbReference>
<sequence length="152" mass="15947">MRDVAALEKTRVYDRCVLRVEFPDRACLTARFHPREPCSAAYAVVAAAVRPGLVFSLFAAPPRRDLPRDGTASLLDLGLVPAARVFISFAGGHSSSADVLSEASLRRMDCDAAEDAVPESLPVVPGGGCEAAGPLAAGGTGKKRGKPSWLKT</sequence>
<dbReference type="GO" id="GO:0005737">
    <property type="term" value="C:cytoplasm"/>
    <property type="evidence" value="ECO:0007669"/>
    <property type="project" value="TreeGrafter"/>
</dbReference>
<dbReference type="Pfam" id="PF00789">
    <property type="entry name" value="UBX"/>
    <property type="match status" value="1"/>
</dbReference>
<dbReference type="PANTHER" id="PTHR46467">
    <property type="entry name" value="TETHER CONTAINING UBX DOMAIN FOR GLUT4"/>
    <property type="match status" value="1"/>
</dbReference>
<evidence type="ECO:0000313" key="5">
    <source>
        <dbReference type="EMBL" id="CAE0701285.1"/>
    </source>
</evidence>
<evidence type="ECO:0000256" key="1">
    <source>
        <dbReference type="SAM" id="MobiDB-lite"/>
    </source>
</evidence>
<dbReference type="GO" id="GO:0012506">
    <property type="term" value="C:vesicle membrane"/>
    <property type="evidence" value="ECO:0007669"/>
    <property type="project" value="TreeGrafter"/>
</dbReference>
<dbReference type="EMBL" id="HBIW01019431">
    <property type="protein sequence ID" value="CAE0701288.1"/>
    <property type="molecule type" value="Transcribed_RNA"/>
</dbReference>
<evidence type="ECO:0000313" key="3">
    <source>
        <dbReference type="EMBL" id="CAE0701283.1"/>
    </source>
</evidence>
<feature type="region of interest" description="Disordered" evidence="1">
    <location>
        <begin position="131"/>
        <end position="152"/>
    </location>
</feature>
<dbReference type="EMBL" id="HBIW01019426">
    <property type="protein sequence ID" value="CAE0701283.1"/>
    <property type="molecule type" value="Transcribed_RNA"/>
</dbReference>
<evidence type="ECO:0000259" key="2">
    <source>
        <dbReference type="PROSITE" id="PS50033"/>
    </source>
</evidence>
<evidence type="ECO:0000313" key="13">
    <source>
        <dbReference type="EMBL" id="CAE0701294.1"/>
    </source>
</evidence>
<dbReference type="SUPFAM" id="SSF54236">
    <property type="entry name" value="Ubiquitin-like"/>
    <property type="match status" value="1"/>
</dbReference>
<dbReference type="GO" id="GO:0005634">
    <property type="term" value="C:nucleus"/>
    <property type="evidence" value="ECO:0007669"/>
    <property type="project" value="TreeGrafter"/>
</dbReference>
<feature type="domain" description="UBX" evidence="2">
    <location>
        <begin position="11"/>
        <end position="87"/>
    </location>
</feature>
<evidence type="ECO:0000313" key="7">
    <source>
        <dbReference type="EMBL" id="CAE0701287.1"/>
    </source>
</evidence>
<name>A0A6S8WVS8_9STRA</name>
<evidence type="ECO:0000313" key="8">
    <source>
        <dbReference type="EMBL" id="CAE0701288.1"/>
    </source>
</evidence>
<dbReference type="EMBL" id="HBIW01019427">
    <property type="protein sequence ID" value="CAE0701284.1"/>
    <property type="molecule type" value="Transcribed_RNA"/>
</dbReference>
<evidence type="ECO:0000313" key="14">
    <source>
        <dbReference type="EMBL" id="CAE0701295.1"/>
    </source>
</evidence>
<evidence type="ECO:0000313" key="4">
    <source>
        <dbReference type="EMBL" id="CAE0701284.1"/>
    </source>
</evidence>
<dbReference type="EMBL" id="HBIW01019438">
    <property type="protein sequence ID" value="CAE0701295.1"/>
    <property type="molecule type" value="Transcribed_RNA"/>
</dbReference>
<evidence type="ECO:0000313" key="9">
    <source>
        <dbReference type="EMBL" id="CAE0701290.1"/>
    </source>
</evidence>
<evidence type="ECO:0000313" key="11">
    <source>
        <dbReference type="EMBL" id="CAE0701292.1"/>
    </source>
</evidence>
<evidence type="ECO:0000313" key="12">
    <source>
        <dbReference type="EMBL" id="CAE0701293.1"/>
    </source>
</evidence>
<dbReference type="SMART" id="SM00166">
    <property type="entry name" value="UBX"/>
    <property type="match status" value="1"/>
</dbReference>
<dbReference type="PROSITE" id="PS50033">
    <property type="entry name" value="UBX"/>
    <property type="match status" value="1"/>
</dbReference>
<reference evidence="4" key="1">
    <citation type="submission" date="2021-01" db="EMBL/GenBank/DDBJ databases">
        <authorList>
            <person name="Corre E."/>
            <person name="Pelletier E."/>
            <person name="Niang G."/>
            <person name="Scheremetjew M."/>
            <person name="Finn R."/>
            <person name="Kale V."/>
            <person name="Holt S."/>
            <person name="Cochrane G."/>
            <person name="Meng A."/>
            <person name="Brown T."/>
            <person name="Cohen L."/>
        </authorList>
    </citation>
    <scope>NUCLEOTIDE SEQUENCE</scope>
    <source>
        <strain evidence="4">CCMP1756</strain>
    </source>
</reference>
<dbReference type="PANTHER" id="PTHR46467:SF1">
    <property type="entry name" value="TETHER CONTAINING UBX DOMAIN FOR GLUT4"/>
    <property type="match status" value="1"/>
</dbReference>
<dbReference type="EMBL" id="HBIW01019430">
    <property type="protein sequence ID" value="CAE0701287.1"/>
    <property type="molecule type" value="Transcribed_RNA"/>
</dbReference>
<dbReference type="EMBL" id="HBIW01019436">
    <property type="protein sequence ID" value="CAE0701293.1"/>
    <property type="molecule type" value="Transcribed_RNA"/>
</dbReference>
<dbReference type="InterPro" id="IPR029071">
    <property type="entry name" value="Ubiquitin-like_domsf"/>
</dbReference>
<dbReference type="EMBL" id="HBIW01019429">
    <property type="protein sequence ID" value="CAE0701286.1"/>
    <property type="molecule type" value="Transcribed_RNA"/>
</dbReference>
<dbReference type="GO" id="GO:0006886">
    <property type="term" value="P:intracellular protein transport"/>
    <property type="evidence" value="ECO:0007669"/>
    <property type="project" value="TreeGrafter"/>
</dbReference>
<dbReference type="EMBL" id="HBIW01019428">
    <property type="protein sequence ID" value="CAE0701285.1"/>
    <property type="molecule type" value="Transcribed_RNA"/>
</dbReference>
<feature type="compositionally biased region" description="Gly residues" evidence="1">
    <location>
        <begin position="131"/>
        <end position="140"/>
    </location>
</feature>
<protein>
    <recommendedName>
        <fullName evidence="2">UBX domain-containing protein</fullName>
    </recommendedName>
</protein>
<dbReference type="Gene3D" id="3.10.20.90">
    <property type="entry name" value="Phosphatidylinositol 3-kinase Catalytic Subunit, Chain A, domain 1"/>
    <property type="match status" value="1"/>
</dbReference>
<gene>
    <name evidence="3" type="ORF">PCAL00307_LOCUS16719</name>
    <name evidence="4" type="ORF">PCAL00307_LOCUS16720</name>
    <name evidence="5" type="ORF">PCAL00307_LOCUS16721</name>
    <name evidence="6" type="ORF">PCAL00307_LOCUS16722</name>
    <name evidence="7" type="ORF">PCAL00307_LOCUS16723</name>
    <name evidence="8" type="ORF">PCAL00307_LOCUS16724</name>
    <name evidence="9" type="ORF">PCAL00307_LOCUS16726</name>
    <name evidence="10" type="ORF">PCAL00307_LOCUS16727</name>
    <name evidence="11" type="ORF">PCAL00307_LOCUS16728</name>
    <name evidence="12" type="ORF">PCAL00307_LOCUS16729</name>
    <name evidence="13" type="ORF">PCAL00307_LOCUS16730</name>
    <name evidence="14" type="ORF">PCAL00307_LOCUS16731</name>
</gene>
<evidence type="ECO:0000313" key="6">
    <source>
        <dbReference type="EMBL" id="CAE0701286.1"/>
    </source>
</evidence>
<dbReference type="EMBL" id="HBIW01019435">
    <property type="protein sequence ID" value="CAE0701292.1"/>
    <property type="molecule type" value="Transcribed_RNA"/>
</dbReference>
<accession>A0A6S8WVS8</accession>
<evidence type="ECO:0000313" key="10">
    <source>
        <dbReference type="EMBL" id="CAE0701291.1"/>
    </source>
</evidence>
<dbReference type="InterPro" id="IPR001012">
    <property type="entry name" value="UBX_dom"/>
</dbReference>
<proteinExistence type="predicted"/>
<organism evidence="4">
    <name type="scientific">Pelagomonas calceolata</name>
    <dbReference type="NCBI Taxonomy" id="35677"/>
    <lineage>
        <taxon>Eukaryota</taxon>
        <taxon>Sar</taxon>
        <taxon>Stramenopiles</taxon>
        <taxon>Ochrophyta</taxon>
        <taxon>Pelagophyceae</taxon>
        <taxon>Pelagomonadales</taxon>
        <taxon>Pelagomonadaceae</taxon>
        <taxon>Pelagomonas</taxon>
    </lineage>
</organism>
<dbReference type="EMBL" id="HBIW01019437">
    <property type="protein sequence ID" value="CAE0701294.1"/>
    <property type="molecule type" value="Transcribed_RNA"/>
</dbReference>
<dbReference type="EMBL" id="HBIW01019433">
    <property type="protein sequence ID" value="CAE0701290.1"/>
    <property type="molecule type" value="Transcribed_RNA"/>
</dbReference>
<dbReference type="AlphaFoldDB" id="A0A6S8WVS8"/>